<feature type="domain" description="Fibronectin type-III" evidence="2">
    <location>
        <begin position="712"/>
        <end position="803"/>
    </location>
</feature>
<organism evidence="3 4">
    <name type="scientific">Chryseolinea soli</name>
    <dbReference type="NCBI Taxonomy" id="2321403"/>
    <lineage>
        <taxon>Bacteria</taxon>
        <taxon>Pseudomonadati</taxon>
        <taxon>Bacteroidota</taxon>
        <taxon>Cytophagia</taxon>
        <taxon>Cytophagales</taxon>
        <taxon>Fulvivirgaceae</taxon>
        <taxon>Chryseolinea</taxon>
    </lineage>
</organism>
<dbReference type="PROSITE" id="PS50853">
    <property type="entry name" value="FN3"/>
    <property type="match status" value="1"/>
</dbReference>
<dbReference type="Gene3D" id="2.60.40.10">
    <property type="entry name" value="Immunoglobulins"/>
    <property type="match status" value="1"/>
</dbReference>
<proteinExistence type="predicted"/>
<gene>
    <name evidence="3" type="ORF">D4L85_29630</name>
</gene>
<evidence type="ECO:0000259" key="2">
    <source>
        <dbReference type="PROSITE" id="PS50853"/>
    </source>
</evidence>
<evidence type="ECO:0000256" key="1">
    <source>
        <dbReference type="SAM" id="SignalP"/>
    </source>
</evidence>
<evidence type="ECO:0000313" key="4">
    <source>
        <dbReference type="Proteomes" id="UP000266183"/>
    </source>
</evidence>
<dbReference type="InterPro" id="IPR013431">
    <property type="entry name" value="Delta_60_rpt"/>
</dbReference>
<dbReference type="InterPro" id="IPR026444">
    <property type="entry name" value="Secre_tail"/>
</dbReference>
<dbReference type="KEGG" id="chk:D4L85_29630"/>
<dbReference type="NCBIfam" id="TIGR04183">
    <property type="entry name" value="Por_Secre_tail"/>
    <property type="match status" value="1"/>
</dbReference>
<protein>
    <submittedName>
        <fullName evidence="3">T9SS C-terminal target domain-containing protein</fullName>
    </submittedName>
</protein>
<keyword evidence="1" id="KW-0732">Signal</keyword>
<dbReference type="InterPro" id="IPR003961">
    <property type="entry name" value="FN3_dom"/>
</dbReference>
<dbReference type="NCBIfam" id="TIGR02608">
    <property type="entry name" value="delta_60_rpt"/>
    <property type="match status" value="8"/>
</dbReference>
<dbReference type="SUPFAM" id="SSF63829">
    <property type="entry name" value="Calcium-dependent phosphotriesterase"/>
    <property type="match status" value="2"/>
</dbReference>
<dbReference type="Pfam" id="PF18962">
    <property type="entry name" value="Por_Secre_tail"/>
    <property type="match status" value="1"/>
</dbReference>
<dbReference type="InterPro" id="IPR036116">
    <property type="entry name" value="FN3_sf"/>
</dbReference>
<sequence>MQRFALLLSFLLCAFIGTSTAQTIDPNFNPAIFTSGRVYQAGMQSNGKVIITGMFSKFNGVDVSSIARLNTDGSIDNTFSAGTGPKGIYAGAQISRIAIQPDNKIIVLGNFSTFNGKTHPMGVRLMPDGAVDETFNLSTYLTDNTYGLVGRIVLLPDGSFITSKQVQESGQYHVELVKIKSDGSRDATFTATIEGYEYDLKVWNGKILVAGSFTKCNGTTVGNIVRLKADGSIDTAFGTGADRQVIQIVVQSTNKVILNGGFYNFNGTNHYGTIRLNTDDTVDPTFVAYLGDRVDAMVVDGADNVYASQGDFHELTKMDANGKDVSTLTTDMASYLMFQPDGKLLALGYTGPNSQGALRLNANFTKDNTYPTSLEGPRYPGRITEMVTQPDGKIVMVGDFVSFGGEAHAGIVRLNTDLSIDETFATGTGFQIEYNYVLFNFLKCQSDGKLVIYGQFDTYNGVKVGQMMRLNSDGTLDNSYSGKTTFFFTNAEMFNDELYITDRYGPYITRRMINGATDASFAPTLDGGLDGCRVQADGKVLVYGDFTHINGTAVEKIARLLPDGSLDLTFKTDHGTPVRYVTDVHSHDKGKIIVGGLFGSPAAPDDQSKDLNYIGLDQAGVIRDDFQVQVKPQVTSYMQMFPLKDSSLLVTGVSGLNRMFPSGKLDNSFTTLAYDAYLEVLPLSPTSFLYSIRNSDTGARIFHVTYTAMPAAPKTPVLTSVTAALSGVPTLTWQDNASDETQYIIERAGTNGVFSMIGAAPANATTYHDGTAASNTAYIYRVAAANDYGETYSNTKAFQTSIVTGVEEVLVGKLYPNPSRGLVQVDFPAAAQRTLRILNLSGNAIQELRTTGESVTLDLSGQPAGMYCIQISEGVSQKSVKVVKY</sequence>
<dbReference type="Gene3D" id="2.80.10.50">
    <property type="match status" value="4"/>
</dbReference>
<evidence type="ECO:0000313" key="3">
    <source>
        <dbReference type="EMBL" id="AYB34486.1"/>
    </source>
</evidence>
<name>A0A385SVB5_9BACT</name>
<dbReference type="EMBL" id="CP032382">
    <property type="protein sequence ID" value="AYB34486.1"/>
    <property type="molecule type" value="Genomic_DNA"/>
</dbReference>
<feature type="chain" id="PRO_5017315217" evidence="1">
    <location>
        <begin position="22"/>
        <end position="885"/>
    </location>
</feature>
<dbReference type="RefSeq" id="WP_119757745.1">
    <property type="nucleotide sequence ID" value="NZ_CP032382.1"/>
</dbReference>
<feature type="signal peptide" evidence="1">
    <location>
        <begin position="1"/>
        <end position="21"/>
    </location>
</feature>
<keyword evidence="4" id="KW-1185">Reference proteome</keyword>
<dbReference type="CDD" id="cd00063">
    <property type="entry name" value="FN3"/>
    <property type="match status" value="1"/>
</dbReference>
<dbReference type="OrthoDB" id="9805017at2"/>
<dbReference type="AlphaFoldDB" id="A0A385SVB5"/>
<dbReference type="Proteomes" id="UP000266183">
    <property type="component" value="Chromosome"/>
</dbReference>
<accession>A0A385SVB5</accession>
<reference evidence="4" key="1">
    <citation type="submission" date="2018-09" db="EMBL/GenBank/DDBJ databases">
        <title>Chryseolinea sp. KIS68-18 isolated from soil.</title>
        <authorList>
            <person name="Weon H.-Y."/>
            <person name="Kwon S.-W."/>
            <person name="Lee S.A."/>
        </authorList>
    </citation>
    <scope>NUCLEOTIDE SEQUENCE [LARGE SCALE GENOMIC DNA]</scope>
    <source>
        <strain evidence="4">KIS68-18</strain>
    </source>
</reference>
<dbReference type="InterPro" id="IPR013783">
    <property type="entry name" value="Ig-like_fold"/>
</dbReference>
<dbReference type="Pfam" id="PF17164">
    <property type="entry name" value="DUF5122"/>
    <property type="match status" value="7"/>
</dbReference>
<dbReference type="SUPFAM" id="SSF49265">
    <property type="entry name" value="Fibronectin type III"/>
    <property type="match status" value="1"/>
</dbReference>